<evidence type="ECO:0000256" key="1">
    <source>
        <dbReference type="SAM" id="SignalP"/>
    </source>
</evidence>
<dbReference type="RefSeq" id="WP_009490863.1">
    <property type="nucleotide sequence ID" value="NZ_CP141048.1"/>
</dbReference>
<dbReference type="PATRIC" id="fig|864069.3.peg.2060"/>
<dbReference type="Proteomes" id="UP000003947">
    <property type="component" value="Unassembled WGS sequence"/>
</dbReference>
<feature type="signal peptide" evidence="1">
    <location>
        <begin position="1"/>
        <end position="28"/>
    </location>
</feature>
<keyword evidence="3" id="KW-1185">Reference proteome</keyword>
<gene>
    <name evidence="2" type="ORF">MicloDRAFT_00018720</name>
</gene>
<dbReference type="InterPro" id="IPR015424">
    <property type="entry name" value="PyrdxlP-dep_Trfase"/>
</dbReference>
<feature type="chain" id="PRO_5003698170" description="ABC-type sugar transport system, periplasmic component" evidence="1">
    <location>
        <begin position="29"/>
        <end position="177"/>
    </location>
</feature>
<dbReference type="Gene3D" id="3.90.1150.10">
    <property type="entry name" value="Aspartate Aminotransferase, domain 1"/>
    <property type="match status" value="1"/>
</dbReference>
<evidence type="ECO:0000313" key="3">
    <source>
        <dbReference type="Proteomes" id="UP000003947"/>
    </source>
</evidence>
<protein>
    <recommendedName>
        <fullName evidence="4">ABC-type sugar transport system, periplasmic component</fullName>
    </recommendedName>
</protein>
<name>I4YZK6_9HYPH</name>
<organism evidence="2 3">
    <name type="scientific">Microvirga lotononidis</name>
    <dbReference type="NCBI Taxonomy" id="864069"/>
    <lineage>
        <taxon>Bacteria</taxon>
        <taxon>Pseudomonadati</taxon>
        <taxon>Pseudomonadota</taxon>
        <taxon>Alphaproteobacteria</taxon>
        <taxon>Hyphomicrobiales</taxon>
        <taxon>Methylobacteriaceae</taxon>
        <taxon>Microvirga</taxon>
    </lineage>
</organism>
<keyword evidence="1" id="KW-0732">Signal</keyword>
<sequence precursor="true">MSNTLWIRLGQVALAGAMMVSLAATASAGEVVIYNAPDSVNSALVAAFKAKHPNIDVKFVSGSTGPIAERAIAEKSKGERVIARVAEIGARLPVIRRARGKGALLAIEFDPARCGRKPGPDFAHEIVSCALEEGLSTTAKDAVSFGFSPPLTISDEELDDALARVEGIALKVASRHT</sequence>
<dbReference type="EMBL" id="JH660641">
    <property type="protein sequence ID" value="EIM29398.1"/>
    <property type="molecule type" value="Genomic_DNA"/>
</dbReference>
<proteinExistence type="predicted"/>
<dbReference type="STRING" id="864069.MicloDRAFT_00018720"/>
<dbReference type="AlphaFoldDB" id="I4YZK6"/>
<reference evidence="2 3" key="1">
    <citation type="submission" date="2012-02" db="EMBL/GenBank/DDBJ databases">
        <title>Improved High-Quality Draft sequence of Microvirga sp. WSM3557.</title>
        <authorList>
            <consortium name="US DOE Joint Genome Institute"/>
            <person name="Lucas S."/>
            <person name="Han J."/>
            <person name="Lapidus A."/>
            <person name="Cheng J.-F."/>
            <person name="Goodwin L."/>
            <person name="Pitluck S."/>
            <person name="Peters L."/>
            <person name="Zhang X."/>
            <person name="Detter J.C."/>
            <person name="Han C."/>
            <person name="Tapia R."/>
            <person name="Land M."/>
            <person name="Hauser L."/>
            <person name="Kyrpides N."/>
            <person name="Ivanova N."/>
            <person name="Pagani I."/>
            <person name="Brau L."/>
            <person name="Yates R."/>
            <person name="O'Hara G."/>
            <person name="Rui T."/>
            <person name="Howieson J."/>
            <person name="Reeve W."/>
            <person name="Woyke T."/>
        </authorList>
    </citation>
    <scope>NUCLEOTIDE SEQUENCE [LARGE SCALE GENOMIC DNA]</scope>
    <source>
        <strain evidence="2 3">WSM3557</strain>
    </source>
</reference>
<dbReference type="SUPFAM" id="SSF53383">
    <property type="entry name" value="PLP-dependent transferases"/>
    <property type="match status" value="1"/>
</dbReference>
<dbReference type="InterPro" id="IPR015422">
    <property type="entry name" value="PyrdxlP-dep_Trfase_small"/>
</dbReference>
<accession>I4YZK6</accession>
<evidence type="ECO:0008006" key="4">
    <source>
        <dbReference type="Google" id="ProtNLM"/>
    </source>
</evidence>
<dbReference type="HOGENOM" id="CLU_1516214_0_0_5"/>
<dbReference type="SUPFAM" id="SSF53850">
    <property type="entry name" value="Periplasmic binding protein-like II"/>
    <property type="match status" value="1"/>
</dbReference>
<evidence type="ECO:0000313" key="2">
    <source>
        <dbReference type="EMBL" id="EIM29398.1"/>
    </source>
</evidence>